<dbReference type="Pfam" id="PF13508">
    <property type="entry name" value="Acetyltransf_7"/>
    <property type="match status" value="1"/>
</dbReference>
<comment type="caution">
    <text evidence="2">The sequence shown here is derived from an EMBL/GenBank/DDBJ whole genome shotgun (WGS) entry which is preliminary data.</text>
</comment>
<organism evidence="2 3">
    <name type="scientific">Glutamicibacter nicotianae</name>
    <name type="common">Arthrobacter nicotianae</name>
    <dbReference type="NCBI Taxonomy" id="37929"/>
    <lineage>
        <taxon>Bacteria</taxon>
        <taxon>Bacillati</taxon>
        <taxon>Actinomycetota</taxon>
        <taxon>Actinomycetes</taxon>
        <taxon>Micrococcales</taxon>
        <taxon>Micrococcaceae</taxon>
        <taxon>Glutamicibacter</taxon>
    </lineage>
</organism>
<dbReference type="InterPro" id="IPR000182">
    <property type="entry name" value="GNAT_dom"/>
</dbReference>
<evidence type="ECO:0000313" key="3">
    <source>
        <dbReference type="Proteomes" id="UP000316242"/>
    </source>
</evidence>
<accession>A0ABQ0RKC9</accession>
<dbReference type="InterPro" id="IPR016181">
    <property type="entry name" value="Acyl_CoA_acyltransferase"/>
</dbReference>
<dbReference type="Gene3D" id="3.40.630.30">
    <property type="match status" value="1"/>
</dbReference>
<dbReference type="CDD" id="cd04301">
    <property type="entry name" value="NAT_SF"/>
    <property type="match status" value="1"/>
</dbReference>
<keyword evidence="3" id="KW-1185">Reference proteome</keyword>
<feature type="domain" description="N-acetyltransferase" evidence="1">
    <location>
        <begin position="8"/>
        <end position="156"/>
    </location>
</feature>
<gene>
    <name evidence="2" type="ORF">ANI01nite_11730</name>
</gene>
<protein>
    <submittedName>
        <fullName evidence="2">N-acetyltransferase</fullName>
    </submittedName>
</protein>
<evidence type="ECO:0000259" key="1">
    <source>
        <dbReference type="PROSITE" id="PS51186"/>
    </source>
</evidence>
<name>A0ABQ0RKC9_GLUNI</name>
<dbReference type="Proteomes" id="UP000316242">
    <property type="component" value="Unassembled WGS sequence"/>
</dbReference>
<dbReference type="SUPFAM" id="SSF55729">
    <property type="entry name" value="Acyl-CoA N-acyltransferases (Nat)"/>
    <property type="match status" value="1"/>
</dbReference>
<dbReference type="PROSITE" id="PS51186">
    <property type="entry name" value="GNAT"/>
    <property type="match status" value="1"/>
</dbReference>
<proteinExistence type="predicted"/>
<evidence type="ECO:0000313" key="2">
    <source>
        <dbReference type="EMBL" id="GEC11970.1"/>
    </source>
</evidence>
<sequence>MEPMTFAATRDQAVPDDVARLLASVPEWFGQPESNAEYIQAARSKETWTVRNAAGTVLGVLLVDRHYAHSIEIHLMVVDRELHGTGIGSALCSAIEADALAGGVQLLQVKTLGPSHPDAGYAKTRRFYESQGFLPLEETDLWGPETPCLIMVKPLAGKQRGKRNSA</sequence>
<reference evidence="2 3" key="1">
    <citation type="submission" date="2019-06" db="EMBL/GenBank/DDBJ databases">
        <title>Whole genome shotgun sequence of Glutamicibacter nicotianae NBRC 14234.</title>
        <authorList>
            <person name="Hosoyama A."/>
            <person name="Uohara A."/>
            <person name="Ohji S."/>
            <person name="Ichikawa N."/>
        </authorList>
    </citation>
    <scope>NUCLEOTIDE SEQUENCE [LARGE SCALE GENOMIC DNA]</scope>
    <source>
        <strain evidence="2 3">NBRC 14234</strain>
    </source>
</reference>
<dbReference type="EMBL" id="BJNE01000003">
    <property type="protein sequence ID" value="GEC11970.1"/>
    <property type="molecule type" value="Genomic_DNA"/>
</dbReference>